<comment type="caution">
    <text evidence="1">The sequence shown here is derived from an EMBL/GenBank/DDBJ whole genome shotgun (WGS) entry which is preliminary data.</text>
</comment>
<proteinExistence type="predicted"/>
<accession>M6G272</accession>
<reference evidence="1 2" key="1">
    <citation type="submission" date="2013-01" db="EMBL/GenBank/DDBJ databases">
        <authorList>
            <person name="Harkins D.M."/>
            <person name="Durkin A.S."/>
            <person name="Brinkac L.M."/>
            <person name="Haft D.H."/>
            <person name="Selengut J.D."/>
            <person name="Sanka R."/>
            <person name="DePew J."/>
            <person name="Purushe J."/>
            <person name="Hospenthal D.R."/>
            <person name="Murray C.K."/>
            <person name="Pimentel G."/>
            <person name="Wasfy M."/>
            <person name="Vinetz J.M."/>
            <person name="Sutton G.G."/>
            <person name="Nierman W.C."/>
            <person name="Fouts D.E."/>
        </authorList>
    </citation>
    <scope>NUCLEOTIDE SEQUENCE [LARGE SCALE GENOMIC DNA]</scope>
    <source>
        <strain evidence="1 2">2006001855</strain>
    </source>
</reference>
<gene>
    <name evidence="1" type="ORF">LEP1GSC038_2481</name>
</gene>
<evidence type="ECO:0000313" key="2">
    <source>
        <dbReference type="Proteomes" id="UP000012101"/>
    </source>
</evidence>
<organism evidence="1 2">
    <name type="scientific">Leptospira weilii str. 2006001855</name>
    <dbReference type="NCBI Taxonomy" id="996804"/>
    <lineage>
        <taxon>Bacteria</taxon>
        <taxon>Pseudomonadati</taxon>
        <taxon>Spirochaetota</taxon>
        <taxon>Spirochaetia</taxon>
        <taxon>Leptospirales</taxon>
        <taxon>Leptospiraceae</taxon>
        <taxon>Leptospira</taxon>
    </lineage>
</organism>
<dbReference type="Proteomes" id="UP000012101">
    <property type="component" value="Unassembled WGS sequence"/>
</dbReference>
<protein>
    <submittedName>
        <fullName evidence="1">Uncharacterized protein</fullName>
    </submittedName>
</protein>
<dbReference type="AlphaFoldDB" id="M6G272"/>
<evidence type="ECO:0000313" key="1">
    <source>
        <dbReference type="EMBL" id="EMM73031.1"/>
    </source>
</evidence>
<sequence>MKHKADVIGFCFVRVRKILPYNFSDIEKEIFATFFFKIKRTGEFWRREGQIRIIFGFKPDENDRHSLYKLEVFGDLVKTI</sequence>
<name>M6G272_9LEPT</name>
<dbReference type="EMBL" id="AFJM02000034">
    <property type="protein sequence ID" value="EMM73031.1"/>
    <property type="molecule type" value="Genomic_DNA"/>
</dbReference>